<organism evidence="4 6">
    <name type="scientific">Phytophthora rubi</name>
    <dbReference type="NCBI Taxonomy" id="129364"/>
    <lineage>
        <taxon>Eukaryota</taxon>
        <taxon>Sar</taxon>
        <taxon>Stramenopiles</taxon>
        <taxon>Oomycota</taxon>
        <taxon>Peronosporomycetes</taxon>
        <taxon>Peronosporales</taxon>
        <taxon>Peronosporaceae</taxon>
        <taxon>Phytophthora</taxon>
    </lineage>
</organism>
<evidence type="ECO:0000313" key="5">
    <source>
        <dbReference type="Proteomes" id="UP000429607"/>
    </source>
</evidence>
<proteinExistence type="predicted"/>
<dbReference type="EMBL" id="QXFU01002879">
    <property type="protein sequence ID" value="KAE8980574.1"/>
    <property type="molecule type" value="Genomic_DNA"/>
</dbReference>
<dbReference type="Proteomes" id="UP000429607">
    <property type="component" value="Unassembled WGS sequence"/>
</dbReference>
<sequence length="75" mass="8285">MLSLILTSAAACPPPCAYAHYGCGVEAVDVGRARYRFSFVVDSSQRSRLRTRVLGTLLKHHVPARRAQVLRSKDT</sequence>
<evidence type="ECO:0000256" key="1">
    <source>
        <dbReference type="SAM" id="SignalP"/>
    </source>
</evidence>
<feature type="chain" id="PRO_5036381198" description="Secreted protein" evidence="1">
    <location>
        <begin position="20"/>
        <end position="75"/>
    </location>
</feature>
<evidence type="ECO:0000313" key="4">
    <source>
        <dbReference type="EMBL" id="KAE9292307.1"/>
    </source>
</evidence>
<dbReference type="EMBL" id="QXFV01002859">
    <property type="protein sequence ID" value="KAE8982537.1"/>
    <property type="molecule type" value="Genomic_DNA"/>
</dbReference>
<reference evidence="4 6" key="1">
    <citation type="submission" date="2018-08" db="EMBL/GenBank/DDBJ databases">
        <title>Genomic investigation of the strawberry pathogen Phytophthora fragariae indicates pathogenicity is determined by transcriptional variation in three key races.</title>
        <authorList>
            <person name="Adams T.M."/>
            <person name="Armitage A.D."/>
            <person name="Sobczyk M.K."/>
            <person name="Bates H.J."/>
            <person name="Dunwell J.M."/>
            <person name="Nellist C.F."/>
            <person name="Harrison R.J."/>
        </authorList>
    </citation>
    <scope>NUCLEOTIDE SEQUENCE [LARGE SCALE GENOMIC DNA]</scope>
    <source>
        <strain evidence="3 5">SCRP249</strain>
        <strain evidence="2 7">SCRP324</strain>
        <strain evidence="4 6">SCRP333</strain>
    </source>
</reference>
<keyword evidence="6" id="KW-1185">Reference proteome</keyword>
<evidence type="ECO:0008006" key="8">
    <source>
        <dbReference type="Google" id="ProtNLM"/>
    </source>
</evidence>
<evidence type="ECO:0000313" key="3">
    <source>
        <dbReference type="EMBL" id="KAE8982537.1"/>
    </source>
</evidence>
<accession>A0A6A4CQ29</accession>
<name>A0A6A4CQ29_9STRA</name>
<dbReference type="EMBL" id="QXFT01002852">
    <property type="protein sequence ID" value="KAE9292307.1"/>
    <property type="molecule type" value="Genomic_DNA"/>
</dbReference>
<dbReference type="AlphaFoldDB" id="A0A6A4CQ29"/>
<evidence type="ECO:0000313" key="6">
    <source>
        <dbReference type="Proteomes" id="UP000434957"/>
    </source>
</evidence>
<dbReference type="Proteomes" id="UP000435112">
    <property type="component" value="Unassembled WGS sequence"/>
</dbReference>
<feature type="signal peptide" evidence="1">
    <location>
        <begin position="1"/>
        <end position="19"/>
    </location>
</feature>
<evidence type="ECO:0000313" key="7">
    <source>
        <dbReference type="Proteomes" id="UP000435112"/>
    </source>
</evidence>
<evidence type="ECO:0000313" key="2">
    <source>
        <dbReference type="EMBL" id="KAE8980574.1"/>
    </source>
</evidence>
<dbReference type="Proteomes" id="UP000434957">
    <property type="component" value="Unassembled WGS sequence"/>
</dbReference>
<protein>
    <recommendedName>
        <fullName evidence="8">Secreted protein</fullName>
    </recommendedName>
</protein>
<comment type="caution">
    <text evidence="4">The sequence shown here is derived from an EMBL/GenBank/DDBJ whole genome shotgun (WGS) entry which is preliminary data.</text>
</comment>
<gene>
    <name evidence="3" type="ORF">PR001_g23695</name>
    <name evidence="2" type="ORF">PR002_g24083</name>
    <name evidence="4" type="ORF">PR003_g24787</name>
</gene>
<keyword evidence="1" id="KW-0732">Signal</keyword>